<gene>
    <name evidence="2" type="ORF">PDIGIT_LOCUS4856</name>
</gene>
<feature type="transmembrane region" description="Helical" evidence="1">
    <location>
        <begin position="210"/>
        <end position="229"/>
    </location>
</feature>
<feature type="transmembrane region" description="Helical" evidence="1">
    <location>
        <begin position="34"/>
        <end position="54"/>
    </location>
</feature>
<evidence type="ECO:0000313" key="2">
    <source>
        <dbReference type="EMBL" id="CAI6331827.1"/>
    </source>
</evidence>
<evidence type="ECO:0000313" key="3">
    <source>
        <dbReference type="Proteomes" id="UP001152607"/>
    </source>
</evidence>
<sequence>MAVSARKCWGVIKRSFGEAKHDIFRIPRPGIYETFFVVWITGLFTVLIFLSLTFTNPSASLLTYDSACVWGDQFSLDPSLYNAWYKDGFFKITVYFGKLSFANAKLVDIVWDVVCAPCAPFVLHDASIEGGVTRCAARANIYKAIGRGGQAVMAFLSWKAFTLYVTTSMESTPVTYNSFRTIFIQDAPSILSVIRLLHDFLTKKGLKSRFAMAFMMTSMVFMLAFPTLASAMTGYTTYFTAQIKDYDQDSIPFYKFKLLLYTIHDGDRVGLTKDYPVVNDEYLGQDLEDWGGTPRQLQSNFNVPNGSYSQEILIEPPTLNISIHHGRGYGDQDSTWTWIYDGRFYSKDQIDGSCAPTEDYAWGFSFMQLYIVLILTILWSIGTLALYIRAKTTLRRRGRSTIDGQYKAILTLAETIEKQLDPDRLETEPEIHTAIKDAEGGSISYPQPVLTEIHSWIWTWLRQKDIRICVYCGEYTWTCAHYVRYTRAWVYSRRWWLLALLVVFIFICTGDRWEDWKGGAYYYYRYTREYIWISSLVAFSGIFAAMLIGTTTGSRFVITLVPTAIALLAGVHLPLSER</sequence>
<comment type="caution">
    <text evidence="2">The sequence shown here is derived from an EMBL/GenBank/DDBJ whole genome shotgun (WGS) entry which is preliminary data.</text>
</comment>
<proteinExistence type="predicted"/>
<keyword evidence="1" id="KW-0472">Membrane</keyword>
<feature type="transmembrane region" description="Helical" evidence="1">
    <location>
        <begin position="530"/>
        <end position="549"/>
    </location>
</feature>
<organism evidence="2 3">
    <name type="scientific">Periconia digitata</name>
    <dbReference type="NCBI Taxonomy" id="1303443"/>
    <lineage>
        <taxon>Eukaryota</taxon>
        <taxon>Fungi</taxon>
        <taxon>Dikarya</taxon>
        <taxon>Ascomycota</taxon>
        <taxon>Pezizomycotina</taxon>
        <taxon>Dothideomycetes</taxon>
        <taxon>Pleosporomycetidae</taxon>
        <taxon>Pleosporales</taxon>
        <taxon>Massarineae</taxon>
        <taxon>Periconiaceae</taxon>
        <taxon>Periconia</taxon>
    </lineage>
</organism>
<feature type="transmembrane region" description="Helical" evidence="1">
    <location>
        <begin position="556"/>
        <end position="575"/>
    </location>
</feature>
<dbReference type="EMBL" id="CAOQHR010000003">
    <property type="protein sequence ID" value="CAI6331827.1"/>
    <property type="molecule type" value="Genomic_DNA"/>
</dbReference>
<dbReference type="AlphaFoldDB" id="A0A9W4U8U7"/>
<keyword evidence="1" id="KW-1133">Transmembrane helix</keyword>
<reference evidence="2" key="1">
    <citation type="submission" date="2023-01" db="EMBL/GenBank/DDBJ databases">
        <authorList>
            <person name="Van Ghelder C."/>
            <person name="Rancurel C."/>
        </authorList>
    </citation>
    <scope>NUCLEOTIDE SEQUENCE</scope>
    <source>
        <strain evidence="2">CNCM I-4278</strain>
    </source>
</reference>
<accession>A0A9W4U8U7</accession>
<keyword evidence="1" id="KW-0812">Transmembrane</keyword>
<name>A0A9W4U8U7_9PLEO</name>
<protein>
    <submittedName>
        <fullName evidence="2">Uncharacterized protein</fullName>
    </submittedName>
</protein>
<dbReference type="Proteomes" id="UP001152607">
    <property type="component" value="Unassembled WGS sequence"/>
</dbReference>
<keyword evidence="3" id="KW-1185">Reference proteome</keyword>
<evidence type="ECO:0000256" key="1">
    <source>
        <dbReference type="SAM" id="Phobius"/>
    </source>
</evidence>
<dbReference type="OrthoDB" id="3903561at2759"/>
<feature type="transmembrane region" description="Helical" evidence="1">
    <location>
        <begin position="369"/>
        <end position="388"/>
    </location>
</feature>
<feature type="transmembrane region" description="Helical" evidence="1">
    <location>
        <begin position="494"/>
        <end position="510"/>
    </location>
</feature>